<sequence>MIGAGAGSGIGRRIGAAAERLAARAMIRPRSPTADLYLVNACGGWIGPDRPVARLGPGVFASAETLVVVRNWGRAEALPRRRRVIWLIDDDIEAACADRSLRPGQRLKLALFERRQGRRLLAAGAEVAVSSAALAERYRGRARVHLLRPHWSEPLAGLAHHAEAGPVRIGFLGSAVHGGDLAFLLPVLRELLDRHPEAELHLAANHRLGALAGHPRLRPIRETSWQAYRASLGARRLHIALYPLRETPVNRARSVNKIIEHGVAGAAGVYSAGWPEAARVARRGAGLVLPERAGAWAEAVSGLIRDAAARRALAARGRALAADLNHPALLQDFWRHGFALGPPNLIN</sequence>
<accession>A0ABQ6LJ59</accession>
<gene>
    <name evidence="1" type="ORF">LNKW23_00250</name>
</gene>
<organism evidence="1 2">
    <name type="scientific">Paralimibaculum aggregatum</name>
    <dbReference type="NCBI Taxonomy" id="3036245"/>
    <lineage>
        <taxon>Bacteria</taxon>
        <taxon>Pseudomonadati</taxon>
        <taxon>Pseudomonadota</taxon>
        <taxon>Alphaproteobacteria</taxon>
        <taxon>Rhodobacterales</taxon>
        <taxon>Paracoccaceae</taxon>
        <taxon>Paralimibaculum</taxon>
    </lineage>
</organism>
<dbReference type="RefSeq" id="WP_285669441.1">
    <property type="nucleotide sequence ID" value="NZ_BSYI01000001.1"/>
</dbReference>
<proteinExistence type="predicted"/>
<reference evidence="1 2" key="1">
    <citation type="submission" date="2023-04" db="EMBL/GenBank/DDBJ databases">
        <title>Marinoamorphus aggregata gen. nov., sp. Nov., isolate from tissue of brittle star Ophioplocus japonicus.</title>
        <authorList>
            <person name="Kawano K."/>
            <person name="Sawayama S."/>
            <person name="Nakagawa S."/>
        </authorList>
    </citation>
    <scope>NUCLEOTIDE SEQUENCE [LARGE SCALE GENOMIC DNA]</scope>
    <source>
        <strain evidence="1 2">NKW23</strain>
    </source>
</reference>
<comment type="caution">
    <text evidence="1">The sequence shown here is derived from an EMBL/GenBank/DDBJ whole genome shotgun (WGS) entry which is preliminary data.</text>
</comment>
<dbReference type="Proteomes" id="UP001239909">
    <property type="component" value="Unassembled WGS sequence"/>
</dbReference>
<evidence type="ECO:0008006" key="3">
    <source>
        <dbReference type="Google" id="ProtNLM"/>
    </source>
</evidence>
<dbReference type="EMBL" id="BSYI01000001">
    <property type="protein sequence ID" value="GMG80813.1"/>
    <property type="molecule type" value="Genomic_DNA"/>
</dbReference>
<protein>
    <recommendedName>
        <fullName evidence="3">Glycosyltransferase</fullName>
    </recommendedName>
</protein>
<keyword evidence="2" id="KW-1185">Reference proteome</keyword>
<dbReference type="Gene3D" id="3.40.50.2000">
    <property type="entry name" value="Glycogen Phosphorylase B"/>
    <property type="match status" value="1"/>
</dbReference>
<evidence type="ECO:0000313" key="1">
    <source>
        <dbReference type="EMBL" id="GMG80813.1"/>
    </source>
</evidence>
<evidence type="ECO:0000313" key="2">
    <source>
        <dbReference type="Proteomes" id="UP001239909"/>
    </source>
</evidence>
<name>A0ABQ6LJ59_9RHOB</name>